<dbReference type="GO" id="GO:0005737">
    <property type="term" value="C:cytoplasm"/>
    <property type="evidence" value="ECO:0007669"/>
    <property type="project" value="UniProtKB-SubCell"/>
</dbReference>
<keyword evidence="13" id="KW-1185">Reference proteome</keyword>
<evidence type="ECO:0000256" key="1">
    <source>
        <dbReference type="ARBA" id="ARBA00000900"/>
    </source>
</evidence>
<dbReference type="GO" id="GO:0008270">
    <property type="term" value="F:zinc ion binding"/>
    <property type="evidence" value="ECO:0007669"/>
    <property type="project" value="UniProtKB-KW"/>
</dbReference>
<dbReference type="AlphaFoldDB" id="A0AAD9L1Z8"/>
<evidence type="ECO:0000256" key="9">
    <source>
        <dbReference type="RuleBase" id="RU367105"/>
    </source>
</evidence>
<evidence type="ECO:0000256" key="10">
    <source>
        <dbReference type="SAM" id="MobiDB-lite"/>
    </source>
</evidence>
<gene>
    <name evidence="12" type="ORF">NP493_393g04015</name>
</gene>
<proteinExistence type="inferred from homology"/>
<dbReference type="InterPro" id="IPR001841">
    <property type="entry name" value="Znf_RING"/>
</dbReference>
<dbReference type="InterPro" id="IPR017907">
    <property type="entry name" value="Znf_RING_CS"/>
</dbReference>
<evidence type="ECO:0000256" key="2">
    <source>
        <dbReference type="ARBA" id="ARBA00004906"/>
    </source>
</evidence>
<feature type="domain" description="RING-type" evidence="11">
    <location>
        <begin position="221"/>
        <end position="260"/>
    </location>
</feature>
<feature type="compositionally biased region" description="Polar residues" evidence="10">
    <location>
        <begin position="130"/>
        <end position="142"/>
    </location>
</feature>
<evidence type="ECO:0000256" key="8">
    <source>
        <dbReference type="PROSITE-ProRule" id="PRU00175"/>
    </source>
</evidence>
<protein>
    <recommendedName>
        <fullName evidence="9">E3 ubiquitin-protein ligase</fullName>
        <ecNumber evidence="9">2.3.2.27</ecNumber>
    </recommendedName>
</protein>
<keyword evidence="5 9" id="KW-0479">Metal-binding</keyword>
<dbReference type="Gene3D" id="3.30.390.130">
    <property type="match status" value="1"/>
</dbReference>
<dbReference type="SMART" id="SM00184">
    <property type="entry name" value="RING"/>
    <property type="match status" value="1"/>
</dbReference>
<comment type="caution">
    <text evidence="12">The sequence shown here is derived from an EMBL/GenBank/DDBJ whole genome shotgun (WGS) entry which is preliminary data.</text>
</comment>
<dbReference type="Gene3D" id="3.30.40.10">
    <property type="entry name" value="Zinc/RING finger domain, C3HC4 (zinc finger)"/>
    <property type="match status" value="1"/>
</dbReference>
<evidence type="ECO:0000256" key="7">
    <source>
        <dbReference type="ARBA" id="ARBA00022833"/>
    </source>
</evidence>
<reference evidence="12" key="1">
    <citation type="journal article" date="2023" name="Mol. Biol. Evol.">
        <title>Third-Generation Sequencing Reveals the Adaptive Role of the Epigenome in Three Deep-Sea Polychaetes.</title>
        <authorList>
            <person name="Perez M."/>
            <person name="Aroh O."/>
            <person name="Sun Y."/>
            <person name="Lan Y."/>
            <person name="Juniper S.K."/>
            <person name="Young C.R."/>
            <person name="Angers B."/>
            <person name="Qian P.Y."/>
        </authorList>
    </citation>
    <scope>NUCLEOTIDE SEQUENCE</scope>
    <source>
        <strain evidence="12">R07B-5</strain>
    </source>
</reference>
<evidence type="ECO:0000256" key="5">
    <source>
        <dbReference type="ARBA" id="ARBA00022723"/>
    </source>
</evidence>
<comment type="similarity">
    <text evidence="3 9">Belongs to the Deltex family.</text>
</comment>
<dbReference type="InterPro" id="IPR013083">
    <property type="entry name" value="Znf_RING/FYVE/PHD"/>
</dbReference>
<accession>A0AAD9L1Z8</accession>
<name>A0AAD9L1Z8_RIDPI</name>
<dbReference type="Pfam" id="PF13923">
    <property type="entry name" value="zf-C3HC4_2"/>
    <property type="match status" value="1"/>
</dbReference>
<dbReference type="GO" id="GO:0061630">
    <property type="term" value="F:ubiquitin protein ligase activity"/>
    <property type="evidence" value="ECO:0007669"/>
    <property type="project" value="UniProtKB-UniRule"/>
</dbReference>
<dbReference type="InterPro" id="IPR039398">
    <property type="entry name" value="Deltex_fam"/>
</dbReference>
<evidence type="ECO:0000256" key="6">
    <source>
        <dbReference type="ARBA" id="ARBA00022771"/>
    </source>
</evidence>
<comment type="pathway">
    <text evidence="2 9">Protein modification; protein ubiquitination.</text>
</comment>
<dbReference type="GO" id="GO:0016567">
    <property type="term" value="P:protein ubiquitination"/>
    <property type="evidence" value="ECO:0007669"/>
    <property type="project" value="UniProtKB-UniRule"/>
</dbReference>
<feature type="region of interest" description="Disordered" evidence="10">
    <location>
        <begin position="50"/>
        <end position="197"/>
    </location>
</feature>
<dbReference type="GO" id="GO:0007219">
    <property type="term" value="P:Notch signaling pathway"/>
    <property type="evidence" value="ECO:0007669"/>
    <property type="project" value="InterPro"/>
</dbReference>
<dbReference type="EMBL" id="JAODUO010000392">
    <property type="protein sequence ID" value="KAK2181561.1"/>
    <property type="molecule type" value="Genomic_DNA"/>
</dbReference>
<evidence type="ECO:0000256" key="3">
    <source>
        <dbReference type="ARBA" id="ARBA00009413"/>
    </source>
</evidence>
<dbReference type="Pfam" id="PF18102">
    <property type="entry name" value="DTC"/>
    <property type="match status" value="1"/>
</dbReference>
<dbReference type="Proteomes" id="UP001209878">
    <property type="component" value="Unassembled WGS sequence"/>
</dbReference>
<dbReference type="PROSITE" id="PS50089">
    <property type="entry name" value="ZF_RING_2"/>
    <property type="match status" value="1"/>
</dbReference>
<organism evidence="12 13">
    <name type="scientific">Ridgeia piscesae</name>
    <name type="common">Tubeworm</name>
    <dbReference type="NCBI Taxonomy" id="27915"/>
    <lineage>
        <taxon>Eukaryota</taxon>
        <taxon>Metazoa</taxon>
        <taxon>Spiralia</taxon>
        <taxon>Lophotrochozoa</taxon>
        <taxon>Annelida</taxon>
        <taxon>Polychaeta</taxon>
        <taxon>Sedentaria</taxon>
        <taxon>Canalipalpata</taxon>
        <taxon>Sabellida</taxon>
        <taxon>Siboglinidae</taxon>
        <taxon>Ridgeia</taxon>
    </lineage>
</organism>
<dbReference type="SUPFAM" id="SSF57850">
    <property type="entry name" value="RING/U-box"/>
    <property type="match status" value="1"/>
</dbReference>
<sequence length="400" mass="43793">MVKLIQGNFDQHNKSEPYIKARSGMRGMISGVRGVASNIMEGFGAMVGATAKESDPEEDSCPDDASYERNNRRRSNVSETGKKRGSIVMPREGQVGSRDLHKDTSDDEEKSSRSSAMSGLSDHTRRRGDTQSASGVSPSSGCPSRLYPDLSDGRRVSERDARREDDKGPSAARDHKTKSYAAAAQDGATRLAWNDDPNRVARKASGAAAAKGDTSEKDNECPICMDKLTNPKVLPNCKHKFCKGCIEKSFTHKQECPVCRMVYGKIQGTQPKNGRMETNVIPGSLPGYPCQTIVIQYNFPGGTQTAEHPHPGQPYSGAHRTAYLPDNTDGHRILRLLRKAFEQRLIFTVGRSVTTGANNCVTWNDIHHKTSQDGGPDNYGYPDQGYLTRVEEDLAAKGIK</sequence>
<dbReference type="InterPro" id="IPR039396">
    <property type="entry name" value="Deltex_C"/>
</dbReference>
<keyword evidence="4 9" id="KW-0808">Transferase</keyword>
<evidence type="ECO:0000256" key="4">
    <source>
        <dbReference type="ARBA" id="ARBA00022679"/>
    </source>
</evidence>
<evidence type="ECO:0000313" key="12">
    <source>
        <dbReference type="EMBL" id="KAK2181561.1"/>
    </source>
</evidence>
<evidence type="ECO:0000313" key="13">
    <source>
        <dbReference type="Proteomes" id="UP001209878"/>
    </source>
</evidence>
<evidence type="ECO:0000259" key="11">
    <source>
        <dbReference type="PROSITE" id="PS50089"/>
    </source>
</evidence>
<dbReference type="PROSITE" id="PS00518">
    <property type="entry name" value="ZF_RING_1"/>
    <property type="match status" value="1"/>
</dbReference>
<dbReference type="PANTHER" id="PTHR12622">
    <property type="entry name" value="DELTEX-RELATED"/>
    <property type="match status" value="1"/>
</dbReference>
<dbReference type="CDD" id="cd09633">
    <property type="entry name" value="Deltex_C"/>
    <property type="match status" value="1"/>
</dbReference>
<keyword evidence="9" id="KW-0963">Cytoplasm</keyword>
<keyword evidence="7 9" id="KW-0862">Zinc</keyword>
<comment type="subcellular location">
    <subcellularLocation>
        <location evidence="9">Cytoplasm</location>
    </subcellularLocation>
</comment>
<keyword evidence="6 8" id="KW-0863">Zinc-finger</keyword>
<feature type="compositionally biased region" description="Basic and acidic residues" evidence="10">
    <location>
        <begin position="151"/>
        <end position="174"/>
    </location>
</feature>
<dbReference type="EC" id="2.3.2.27" evidence="9"/>
<comment type="catalytic activity">
    <reaction evidence="1 9">
        <text>S-ubiquitinyl-[E2 ubiquitin-conjugating enzyme]-L-cysteine + [acceptor protein]-L-lysine = [E2 ubiquitin-conjugating enzyme]-L-cysteine + N(6)-ubiquitinyl-[acceptor protein]-L-lysine.</text>
        <dbReference type="EC" id="2.3.2.27"/>
    </reaction>
</comment>
<dbReference type="InterPro" id="IPR039399">
    <property type="entry name" value="Deltex_C_sf"/>
</dbReference>